<evidence type="ECO:0000256" key="1">
    <source>
        <dbReference type="SAM" id="MobiDB-lite"/>
    </source>
</evidence>
<name>A0A9K3LQ36_9STRA</name>
<protein>
    <submittedName>
        <fullName evidence="2">Uncharacterized protein</fullName>
    </submittedName>
</protein>
<feature type="compositionally biased region" description="Polar residues" evidence="1">
    <location>
        <begin position="22"/>
        <end position="33"/>
    </location>
</feature>
<evidence type="ECO:0000313" key="2">
    <source>
        <dbReference type="EMBL" id="KAG7366045.1"/>
    </source>
</evidence>
<proteinExistence type="predicted"/>
<dbReference type="EMBL" id="JAGRRH010000007">
    <property type="protein sequence ID" value="KAG7366045.1"/>
    <property type="molecule type" value="Genomic_DNA"/>
</dbReference>
<reference evidence="2" key="1">
    <citation type="journal article" date="2021" name="Sci. Rep.">
        <title>Diploid genomic architecture of Nitzschia inconspicua, an elite biomass production diatom.</title>
        <authorList>
            <person name="Oliver A."/>
            <person name="Podell S."/>
            <person name="Pinowska A."/>
            <person name="Traller J.C."/>
            <person name="Smith S.R."/>
            <person name="McClure R."/>
            <person name="Beliaev A."/>
            <person name="Bohutskyi P."/>
            <person name="Hill E.A."/>
            <person name="Rabines A."/>
            <person name="Zheng H."/>
            <person name="Allen L.Z."/>
            <person name="Kuo A."/>
            <person name="Grigoriev I.V."/>
            <person name="Allen A.E."/>
            <person name="Hazlebeck D."/>
            <person name="Allen E.E."/>
        </authorList>
    </citation>
    <scope>NUCLEOTIDE SEQUENCE</scope>
    <source>
        <strain evidence="2">Hildebrandi</strain>
    </source>
</reference>
<keyword evidence="3" id="KW-1185">Reference proteome</keyword>
<reference evidence="2" key="2">
    <citation type="submission" date="2021-04" db="EMBL/GenBank/DDBJ databases">
        <authorList>
            <person name="Podell S."/>
        </authorList>
    </citation>
    <scope>NUCLEOTIDE SEQUENCE</scope>
    <source>
        <strain evidence="2">Hildebrandi</strain>
    </source>
</reference>
<evidence type="ECO:0000313" key="3">
    <source>
        <dbReference type="Proteomes" id="UP000693970"/>
    </source>
</evidence>
<accession>A0A9K3LQ36</accession>
<feature type="region of interest" description="Disordered" evidence="1">
    <location>
        <begin position="1"/>
        <end position="51"/>
    </location>
</feature>
<organism evidence="2 3">
    <name type="scientific">Nitzschia inconspicua</name>
    <dbReference type="NCBI Taxonomy" id="303405"/>
    <lineage>
        <taxon>Eukaryota</taxon>
        <taxon>Sar</taxon>
        <taxon>Stramenopiles</taxon>
        <taxon>Ochrophyta</taxon>
        <taxon>Bacillariophyta</taxon>
        <taxon>Bacillariophyceae</taxon>
        <taxon>Bacillariophycidae</taxon>
        <taxon>Bacillariales</taxon>
        <taxon>Bacillariaceae</taxon>
        <taxon>Nitzschia</taxon>
    </lineage>
</organism>
<sequence length="156" mass="17509">MSQLTSILCNAPSGERHETNDTDASSTISQYLTSQPDSEDSSNSASDMSKKRSSYLCRECNKEMKGHDCPLKFEVVYIKKKKDNQKGTRRKPDMVFLLQKKVGSLPLPVPLQKLILDFATLPHETCNDSVRFLKVPYPEVWPKPEAKNSATGSTKN</sequence>
<dbReference type="AlphaFoldDB" id="A0A9K3LQ36"/>
<gene>
    <name evidence="2" type="ORF">IV203_028715</name>
</gene>
<dbReference type="Proteomes" id="UP000693970">
    <property type="component" value="Unassembled WGS sequence"/>
</dbReference>
<comment type="caution">
    <text evidence="2">The sequence shown here is derived from an EMBL/GenBank/DDBJ whole genome shotgun (WGS) entry which is preliminary data.</text>
</comment>